<reference evidence="1" key="1">
    <citation type="journal article" date="2014" name="Front. Microbiol.">
        <title>High frequency of phylogenetically diverse reductive dehalogenase-homologous genes in deep subseafloor sedimentary metagenomes.</title>
        <authorList>
            <person name="Kawai M."/>
            <person name="Futagami T."/>
            <person name="Toyoda A."/>
            <person name="Takaki Y."/>
            <person name="Nishi S."/>
            <person name="Hori S."/>
            <person name="Arai W."/>
            <person name="Tsubouchi T."/>
            <person name="Morono Y."/>
            <person name="Uchiyama I."/>
            <person name="Ito T."/>
            <person name="Fujiyama A."/>
            <person name="Inagaki F."/>
            <person name="Takami H."/>
        </authorList>
    </citation>
    <scope>NUCLEOTIDE SEQUENCE</scope>
    <source>
        <strain evidence="1">Expedition CK06-06</strain>
    </source>
</reference>
<feature type="non-terminal residue" evidence="1">
    <location>
        <position position="1"/>
    </location>
</feature>
<organism evidence="1">
    <name type="scientific">marine sediment metagenome</name>
    <dbReference type="NCBI Taxonomy" id="412755"/>
    <lineage>
        <taxon>unclassified sequences</taxon>
        <taxon>metagenomes</taxon>
        <taxon>ecological metagenomes</taxon>
    </lineage>
</organism>
<proteinExistence type="predicted"/>
<comment type="caution">
    <text evidence="1">The sequence shown here is derived from an EMBL/GenBank/DDBJ whole genome shotgun (WGS) entry which is preliminary data.</text>
</comment>
<dbReference type="EMBL" id="BART01014711">
    <property type="protein sequence ID" value="GAG76530.1"/>
    <property type="molecule type" value="Genomic_DNA"/>
</dbReference>
<sequence length="43" mass="4419">GAEGGKDVRKMVNSGMAGIDFRAQLEIPDRLGLSFSAPSAPGD</sequence>
<accession>X1A398</accession>
<gene>
    <name evidence="1" type="ORF">S01H4_29114</name>
</gene>
<evidence type="ECO:0000313" key="1">
    <source>
        <dbReference type="EMBL" id="GAG76530.1"/>
    </source>
</evidence>
<name>X1A398_9ZZZZ</name>
<dbReference type="AlphaFoldDB" id="X1A398"/>
<protein>
    <submittedName>
        <fullName evidence="1">Uncharacterized protein</fullName>
    </submittedName>
</protein>